<dbReference type="Proteomes" id="UP000005104">
    <property type="component" value="Chromosome"/>
</dbReference>
<dbReference type="RefSeq" id="WP_007780708.1">
    <property type="nucleotide sequence ID" value="NZ_CM001441.1"/>
</dbReference>
<accession>H5XTC9</accession>
<proteinExistence type="predicted"/>
<keyword evidence="1" id="KW-0812">Transmembrane</keyword>
<evidence type="ECO:0000256" key="1">
    <source>
        <dbReference type="SAM" id="Phobius"/>
    </source>
</evidence>
<name>H5XTC9_9FIRM</name>
<gene>
    <name evidence="2" type="ORF">DesyoDRAFT_1220</name>
</gene>
<organism evidence="2 3">
    <name type="scientific">Desulfosporosinus youngiae DSM 17734</name>
    <dbReference type="NCBI Taxonomy" id="768710"/>
    <lineage>
        <taxon>Bacteria</taxon>
        <taxon>Bacillati</taxon>
        <taxon>Bacillota</taxon>
        <taxon>Clostridia</taxon>
        <taxon>Eubacteriales</taxon>
        <taxon>Desulfitobacteriaceae</taxon>
        <taxon>Desulfosporosinus</taxon>
    </lineage>
</organism>
<protein>
    <submittedName>
        <fullName evidence="2">Uncharacterized protein</fullName>
    </submittedName>
</protein>
<dbReference type="HOGENOM" id="CLU_3167245_0_0_9"/>
<keyword evidence="1" id="KW-0472">Membrane</keyword>
<evidence type="ECO:0000313" key="2">
    <source>
        <dbReference type="EMBL" id="EHQ88388.1"/>
    </source>
</evidence>
<evidence type="ECO:0000313" key="3">
    <source>
        <dbReference type="Proteomes" id="UP000005104"/>
    </source>
</evidence>
<keyword evidence="3" id="KW-1185">Reference proteome</keyword>
<dbReference type="AlphaFoldDB" id="H5XTC9"/>
<keyword evidence="1" id="KW-1133">Transmembrane helix</keyword>
<sequence>MSVSSEYSKEQLMALKEREQRERIFNKLGGISAAIIAIVFVIAKLQS</sequence>
<feature type="transmembrane region" description="Helical" evidence="1">
    <location>
        <begin position="24"/>
        <end position="43"/>
    </location>
</feature>
<reference evidence="2 3" key="1">
    <citation type="submission" date="2011-11" db="EMBL/GenBank/DDBJ databases">
        <title>The Noncontiguous Finished genome of Desulfosporosinus youngiae DSM 17734.</title>
        <authorList>
            <consortium name="US DOE Joint Genome Institute (JGI-PGF)"/>
            <person name="Lucas S."/>
            <person name="Han J."/>
            <person name="Lapidus A."/>
            <person name="Cheng J.-F."/>
            <person name="Goodwin L."/>
            <person name="Pitluck S."/>
            <person name="Peters L."/>
            <person name="Ovchinnikova G."/>
            <person name="Lu M."/>
            <person name="Land M.L."/>
            <person name="Hauser L."/>
            <person name="Pester M."/>
            <person name="Spring S."/>
            <person name="Ollivier B."/>
            <person name="Rattei T."/>
            <person name="Klenk H.-P."/>
            <person name="Wagner M."/>
            <person name="Loy A."/>
            <person name="Woyke T.J."/>
        </authorList>
    </citation>
    <scope>NUCLEOTIDE SEQUENCE [LARGE SCALE GENOMIC DNA]</scope>
    <source>
        <strain evidence="2 3">DSM 17734</strain>
    </source>
</reference>
<dbReference type="EMBL" id="CM001441">
    <property type="protein sequence ID" value="EHQ88388.1"/>
    <property type="molecule type" value="Genomic_DNA"/>
</dbReference>